<evidence type="ECO:0000313" key="3">
    <source>
        <dbReference type="EMBL" id="MDT0300829.1"/>
    </source>
</evidence>
<proteinExistence type="predicted"/>
<dbReference type="InterPro" id="IPR000868">
    <property type="entry name" value="Isochorismatase-like_dom"/>
</dbReference>
<dbReference type="PANTHER" id="PTHR43559:SF3">
    <property type="entry name" value="HYDROLASE YCAC-RELATED"/>
    <property type="match status" value="1"/>
</dbReference>
<dbReference type="EMBL" id="JAVREK010000001">
    <property type="protein sequence ID" value="MDT0300829.1"/>
    <property type="molecule type" value="Genomic_DNA"/>
</dbReference>
<dbReference type="SUPFAM" id="SSF52499">
    <property type="entry name" value="Isochorismatase-like hydrolases"/>
    <property type="match status" value="1"/>
</dbReference>
<feature type="domain" description="Isochorismatase-like" evidence="2">
    <location>
        <begin position="3"/>
        <end position="77"/>
    </location>
</feature>
<sequence>MHDPAFADAVAATGRRNLILAGVTNDVRTVFPALTALEQGYRVQVIADAGGSMTTDADDIALGRMERAGVDISSTNQILPELAGSWASERATPAAHRRRAHHPMTASTDTPTSGFGSDVVCPGDPSSGGASGIVAAQAETRSPGVVAWTTRVPLTSVPRQPQTGAAARRSSIGDPGGRTDSAMESCNGHGPKRRDSVGHSQARAKNDSAGG</sequence>
<dbReference type="Pfam" id="PF00857">
    <property type="entry name" value="Isochorismatase"/>
    <property type="match status" value="1"/>
</dbReference>
<dbReference type="PANTHER" id="PTHR43559">
    <property type="entry name" value="HYDROLASE YCAC-RELATED"/>
    <property type="match status" value="1"/>
</dbReference>
<name>A0ABU2KNI3_9ACTN</name>
<comment type="caution">
    <text evidence="3">The sequence shown here is derived from an EMBL/GenBank/DDBJ whole genome shotgun (WGS) entry which is preliminary data.</text>
</comment>
<accession>A0ABU2KNI3</accession>
<dbReference type="Gene3D" id="3.40.50.850">
    <property type="entry name" value="Isochorismatase-like"/>
    <property type="match status" value="1"/>
</dbReference>
<evidence type="ECO:0000256" key="1">
    <source>
        <dbReference type="SAM" id="MobiDB-lite"/>
    </source>
</evidence>
<feature type="region of interest" description="Disordered" evidence="1">
    <location>
        <begin position="152"/>
        <end position="211"/>
    </location>
</feature>
<organism evidence="3 4">
    <name type="scientific">Streptomonospora wellingtoniae</name>
    <dbReference type="NCBI Taxonomy" id="3075544"/>
    <lineage>
        <taxon>Bacteria</taxon>
        <taxon>Bacillati</taxon>
        <taxon>Actinomycetota</taxon>
        <taxon>Actinomycetes</taxon>
        <taxon>Streptosporangiales</taxon>
        <taxon>Nocardiopsidaceae</taxon>
        <taxon>Streptomonospora</taxon>
    </lineage>
</organism>
<dbReference type="InterPro" id="IPR053152">
    <property type="entry name" value="Hydrolase_YcaC-like"/>
</dbReference>
<gene>
    <name evidence="3" type="ORF">RM446_01735</name>
</gene>
<evidence type="ECO:0000313" key="4">
    <source>
        <dbReference type="Proteomes" id="UP001183226"/>
    </source>
</evidence>
<dbReference type="InterPro" id="IPR036380">
    <property type="entry name" value="Isochorismatase-like_sf"/>
</dbReference>
<evidence type="ECO:0000259" key="2">
    <source>
        <dbReference type="Pfam" id="PF00857"/>
    </source>
</evidence>
<dbReference type="Proteomes" id="UP001183226">
    <property type="component" value="Unassembled WGS sequence"/>
</dbReference>
<feature type="region of interest" description="Disordered" evidence="1">
    <location>
        <begin position="90"/>
        <end position="131"/>
    </location>
</feature>
<protein>
    <submittedName>
        <fullName evidence="3">Isochorismatase family protein</fullName>
    </submittedName>
</protein>
<dbReference type="RefSeq" id="WP_311543251.1">
    <property type="nucleotide sequence ID" value="NZ_JAVREK010000001.1"/>
</dbReference>
<feature type="compositionally biased region" description="Polar residues" evidence="1">
    <location>
        <begin position="105"/>
        <end position="115"/>
    </location>
</feature>
<keyword evidence="4" id="KW-1185">Reference proteome</keyword>
<reference evidence="4" key="1">
    <citation type="submission" date="2023-07" db="EMBL/GenBank/DDBJ databases">
        <title>30 novel species of actinomycetes from the DSMZ collection.</title>
        <authorList>
            <person name="Nouioui I."/>
        </authorList>
    </citation>
    <scope>NUCLEOTIDE SEQUENCE [LARGE SCALE GENOMIC DNA]</scope>
    <source>
        <strain evidence="4">DSM 45055</strain>
    </source>
</reference>